<keyword evidence="1" id="KW-0436">Ligase</keyword>
<name>A0A6S7I914_PARCT</name>
<dbReference type="PANTHER" id="PTHR10131:SF94">
    <property type="entry name" value="TNF RECEPTOR-ASSOCIATED FACTOR 4"/>
    <property type="match status" value="1"/>
</dbReference>
<dbReference type="Proteomes" id="UP001152795">
    <property type="component" value="Unassembled WGS sequence"/>
</dbReference>
<dbReference type="AlphaFoldDB" id="A0A6S7I914"/>
<gene>
    <name evidence="1" type="ORF">PACLA_8A019472</name>
</gene>
<dbReference type="PANTHER" id="PTHR10131">
    <property type="entry name" value="TNF RECEPTOR ASSOCIATED FACTOR"/>
    <property type="match status" value="1"/>
</dbReference>
<dbReference type="OrthoDB" id="7873042at2759"/>
<protein>
    <submittedName>
        <fullName evidence="1">E3 ubiquitin- ligase PDZRN3-like</fullName>
    </submittedName>
</protein>
<keyword evidence="2" id="KW-1185">Reference proteome</keyword>
<sequence>MQTALRLCRNKDQLFCLAHIYHDIRPYQNSHACPVCREHPTPETLRRPTGFLKNYLEDPKIKCDHRNRGCLDVIRLEDLQRHVDECGFVLVMCGNEGCGTVVNK</sequence>
<dbReference type="GO" id="GO:0016874">
    <property type="term" value="F:ligase activity"/>
    <property type="evidence" value="ECO:0007669"/>
    <property type="project" value="UniProtKB-KW"/>
</dbReference>
<dbReference type="Gene3D" id="3.30.40.10">
    <property type="entry name" value="Zinc/RING finger domain, C3HC4 (zinc finger)"/>
    <property type="match status" value="1"/>
</dbReference>
<evidence type="ECO:0000313" key="1">
    <source>
        <dbReference type="EMBL" id="CAB4013333.1"/>
    </source>
</evidence>
<proteinExistence type="predicted"/>
<dbReference type="InterPro" id="IPR013083">
    <property type="entry name" value="Znf_RING/FYVE/PHD"/>
</dbReference>
<comment type="caution">
    <text evidence="1">The sequence shown here is derived from an EMBL/GenBank/DDBJ whole genome shotgun (WGS) entry which is preliminary data.</text>
</comment>
<reference evidence="1" key="1">
    <citation type="submission" date="2020-04" db="EMBL/GenBank/DDBJ databases">
        <authorList>
            <person name="Alioto T."/>
            <person name="Alioto T."/>
            <person name="Gomez Garrido J."/>
        </authorList>
    </citation>
    <scope>NUCLEOTIDE SEQUENCE</scope>
    <source>
        <strain evidence="1">A484AB</strain>
    </source>
</reference>
<dbReference type="EMBL" id="CACRXK020007845">
    <property type="protein sequence ID" value="CAB4013333.1"/>
    <property type="molecule type" value="Genomic_DNA"/>
</dbReference>
<organism evidence="1 2">
    <name type="scientific">Paramuricea clavata</name>
    <name type="common">Red gorgonian</name>
    <name type="synonym">Violescent sea-whip</name>
    <dbReference type="NCBI Taxonomy" id="317549"/>
    <lineage>
        <taxon>Eukaryota</taxon>
        <taxon>Metazoa</taxon>
        <taxon>Cnidaria</taxon>
        <taxon>Anthozoa</taxon>
        <taxon>Octocorallia</taxon>
        <taxon>Malacalcyonacea</taxon>
        <taxon>Plexauridae</taxon>
        <taxon>Paramuricea</taxon>
    </lineage>
</organism>
<dbReference type="SUPFAM" id="SSF49599">
    <property type="entry name" value="TRAF domain-like"/>
    <property type="match status" value="1"/>
</dbReference>
<accession>A0A6S7I914</accession>
<dbReference type="GO" id="GO:0043122">
    <property type="term" value="P:regulation of canonical NF-kappaB signal transduction"/>
    <property type="evidence" value="ECO:0007669"/>
    <property type="project" value="TreeGrafter"/>
</dbReference>
<evidence type="ECO:0000313" key="2">
    <source>
        <dbReference type="Proteomes" id="UP001152795"/>
    </source>
</evidence>